<evidence type="ECO:0000313" key="3">
    <source>
        <dbReference type="EMBL" id="MCI14256.1"/>
    </source>
</evidence>
<organism evidence="3 4">
    <name type="scientific">Trifolium medium</name>
    <dbReference type="NCBI Taxonomy" id="97028"/>
    <lineage>
        <taxon>Eukaryota</taxon>
        <taxon>Viridiplantae</taxon>
        <taxon>Streptophyta</taxon>
        <taxon>Embryophyta</taxon>
        <taxon>Tracheophyta</taxon>
        <taxon>Spermatophyta</taxon>
        <taxon>Magnoliopsida</taxon>
        <taxon>eudicotyledons</taxon>
        <taxon>Gunneridae</taxon>
        <taxon>Pentapetalae</taxon>
        <taxon>rosids</taxon>
        <taxon>fabids</taxon>
        <taxon>Fabales</taxon>
        <taxon>Fabaceae</taxon>
        <taxon>Papilionoideae</taxon>
        <taxon>50 kb inversion clade</taxon>
        <taxon>NPAAA clade</taxon>
        <taxon>Hologalegina</taxon>
        <taxon>IRL clade</taxon>
        <taxon>Trifolieae</taxon>
        <taxon>Trifolium</taxon>
    </lineage>
</organism>
<feature type="region of interest" description="Disordered" evidence="1">
    <location>
        <begin position="72"/>
        <end position="98"/>
    </location>
</feature>
<feature type="domain" description="Chromo" evidence="2">
    <location>
        <begin position="19"/>
        <end position="62"/>
    </location>
</feature>
<protein>
    <recommendedName>
        <fullName evidence="2">Chromo domain-containing protein</fullName>
    </recommendedName>
</protein>
<comment type="caution">
    <text evidence="3">The sequence shown here is derived from an EMBL/GenBank/DDBJ whole genome shotgun (WGS) entry which is preliminary data.</text>
</comment>
<evidence type="ECO:0000259" key="2">
    <source>
        <dbReference type="Pfam" id="PF00385"/>
    </source>
</evidence>
<dbReference type="AlphaFoldDB" id="A0A392PSH1"/>
<accession>A0A392PSH1</accession>
<name>A0A392PSH1_9FABA</name>
<dbReference type="Pfam" id="PF00385">
    <property type="entry name" value="Chromo"/>
    <property type="match status" value="1"/>
</dbReference>
<reference evidence="3 4" key="1">
    <citation type="journal article" date="2018" name="Front. Plant Sci.">
        <title>Red Clover (Trifolium pratense) and Zigzag Clover (T. medium) - A Picture of Genomic Similarities and Differences.</title>
        <authorList>
            <person name="Dluhosova J."/>
            <person name="Istvanek J."/>
            <person name="Nedelnik J."/>
            <person name="Repkova J."/>
        </authorList>
    </citation>
    <scope>NUCLEOTIDE SEQUENCE [LARGE SCALE GENOMIC DNA]</scope>
    <source>
        <strain evidence="4">cv. 10/8</strain>
        <tissue evidence="3">Leaf</tissue>
    </source>
</reference>
<keyword evidence="4" id="KW-1185">Reference proteome</keyword>
<feature type="non-terminal residue" evidence="3">
    <location>
        <position position="1"/>
    </location>
</feature>
<proteinExistence type="predicted"/>
<dbReference type="Proteomes" id="UP000265520">
    <property type="component" value="Unassembled WGS sequence"/>
</dbReference>
<dbReference type="SUPFAM" id="SSF54160">
    <property type="entry name" value="Chromo domain-like"/>
    <property type="match status" value="1"/>
</dbReference>
<dbReference type="EMBL" id="LXQA010091630">
    <property type="protein sequence ID" value="MCI14256.1"/>
    <property type="molecule type" value="Genomic_DNA"/>
</dbReference>
<dbReference type="InterPro" id="IPR016197">
    <property type="entry name" value="Chromo-like_dom_sf"/>
</dbReference>
<evidence type="ECO:0000256" key="1">
    <source>
        <dbReference type="SAM" id="MobiDB-lite"/>
    </source>
</evidence>
<sequence>HTTELDPAVIGPLVDVQPVAILATRAVTTEHGAQQQALIHWSGLSPQEATWEDIGQLQLRYPNLEDKVVLEEHGNDTSQNKSSIEVGGTMPAREKRVTKGPAWLRDFVTSRNIRGRKKKDDKM</sequence>
<dbReference type="InterPro" id="IPR023780">
    <property type="entry name" value="Chromo_domain"/>
</dbReference>
<evidence type="ECO:0000313" key="4">
    <source>
        <dbReference type="Proteomes" id="UP000265520"/>
    </source>
</evidence>